<name>A0A2P2QZK7_RHIMU</name>
<organism evidence="1">
    <name type="scientific">Rhizophora mucronata</name>
    <name type="common">Asiatic mangrove</name>
    <dbReference type="NCBI Taxonomy" id="61149"/>
    <lineage>
        <taxon>Eukaryota</taxon>
        <taxon>Viridiplantae</taxon>
        <taxon>Streptophyta</taxon>
        <taxon>Embryophyta</taxon>
        <taxon>Tracheophyta</taxon>
        <taxon>Spermatophyta</taxon>
        <taxon>Magnoliopsida</taxon>
        <taxon>eudicotyledons</taxon>
        <taxon>Gunneridae</taxon>
        <taxon>Pentapetalae</taxon>
        <taxon>rosids</taxon>
        <taxon>fabids</taxon>
        <taxon>Malpighiales</taxon>
        <taxon>Rhizophoraceae</taxon>
        <taxon>Rhizophora</taxon>
    </lineage>
</organism>
<sequence length="16" mass="1933">MPERGDFLQHVVRGYE</sequence>
<proteinExistence type="predicted"/>
<evidence type="ECO:0000313" key="1">
    <source>
        <dbReference type="EMBL" id="MBX72334.1"/>
    </source>
</evidence>
<accession>A0A2P2QZK7</accession>
<protein>
    <submittedName>
        <fullName evidence="1">Uncharacterized protein</fullName>
    </submittedName>
</protein>
<reference evidence="1" key="1">
    <citation type="submission" date="2018-02" db="EMBL/GenBank/DDBJ databases">
        <title>Rhizophora mucronata_Transcriptome.</title>
        <authorList>
            <person name="Meera S.P."/>
            <person name="Sreeshan A."/>
            <person name="Augustine A."/>
        </authorList>
    </citation>
    <scope>NUCLEOTIDE SEQUENCE</scope>
    <source>
        <tissue evidence="1">Leaf</tissue>
    </source>
</reference>
<dbReference type="EMBL" id="GGEC01091850">
    <property type="protein sequence ID" value="MBX72334.1"/>
    <property type="molecule type" value="Transcribed_RNA"/>
</dbReference>
<dbReference type="AlphaFoldDB" id="A0A2P2QZK7"/>